<feature type="transmembrane region" description="Helical" evidence="1">
    <location>
        <begin position="155"/>
        <end position="174"/>
    </location>
</feature>
<feature type="transmembrane region" description="Helical" evidence="1">
    <location>
        <begin position="186"/>
        <end position="206"/>
    </location>
</feature>
<dbReference type="NCBIfam" id="NF038403">
    <property type="entry name" value="perm_prefix_1"/>
    <property type="match status" value="1"/>
</dbReference>
<organism evidence="2 3">
    <name type="scientific">Pseudonocardia cypriaca</name>
    <dbReference type="NCBI Taxonomy" id="882449"/>
    <lineage>
        <taxon>Bacteria</taxon>
        <taxon>Bacillati</taxon>
        <taxon>Actinomycetota</taxon>
        <taxon>Actinomycetes</taxon>
        <taxon>Pseudonocardiales</taxon>
        <taxon>Pseudonocardiaceae</taxon>
        <taxon>Pseudonocardia</taxon>
    </lineage>
</organism>
<sequence length="230" mass="24070">MTAVTDPVGAHVAELDRALHGPAALKRSMIAEVRHGLADAVACHQDRGLEPQRAAAEAVREFGSVHEVAPLLQEELTARQGRRTAQLVVVAFPALLLAWDALWMTGQAWQSPPSPMVGSLARAVDVLTVLITVAALVLLLATFRDGPLPRWVTTLSGLVAALGVAGCGGMSLVMNLLKPHAAGELFAANPATAVVLTATALIAALVTRSAVRSLRFAHTRRAARVGPSQT</sequence>
<evidence type="ECO:0000313" key="3">
    <source>
        <dbReference type="Proteomes" id="UP000319818"/>
    </source>
</evidence>
<keyword evidence="3" id="KW-1185">Reference proteome</keyword>
<reference evidence="2 3" key="1">
    <citation type="submission" date="2019-06" db="EMBL/GenBank/DDBJ databases">
        <title>Sequencing the genomes of 1000 actinobacteria strains.</title>
        <authorList>
            <person name="Klenk H.-P."/>
        </authorList>
    </citation>
    <scope>NUCLEOTIDE SEQUENCE [LARGE SCALE GENOMIC DNA]</scope>
    <source>
        <strain evidence="2 3">DSM 45511</strain>
    </source>
</reference>
<dbReference type="AlphaFoldDB" id="A0A543G9M0"/>
<proteinExistence type="predicted"/>
<keyword evidence="1" id="KW-0472">Membrane</keyword>
<dbReference type="EMBL" id="VFPH01000001">
    <property type="protein sequence ID" value="TQM42777.1"/>
    <property type="molecule type" value="Genomic_DNA"/>
</dbReference>
<dbReference type="InterPro" id="IPR047928">
    <property type="entry name" value="Perm_prefix_1"/>
</dbReference>
<comment type="caution">
    <text evidence="2">The sequence shown here is derived from an EMBL/GenBank/DDBJ whole genome shotgun (WGS) entry which is preliminary data.</text>
</comment>
<feature type="transmembrane region" description="Helical" evidence="1">
    <location>
        <begin position="126"/>
        <end position="143"/>
    </location>
</feature>
<evidence type="ECO:0000256" key="1">
    <source>
        <dbReference type="SAM" id="Phobius"/>
    </source>
</evidence>
<protein>
    <submittedName>
        <fullName evidence="2">Uncharacterized protein</fullName>
    </submittedName>
</protein>
<keyword evidence="1" id="KW-1133">Transmembrane helix</keyword>
<dbReference type="Proteomes" id="UP000319818">
    <property type="component" value="Unassembled WGS sequence"/>
</dbReference>
<keyword evidence="1" id="KW-0812">Transmembrane</keyword>
<gene>
    <name evidence="2" type="ORF">FB388_0113</name>
</gene>
<name>A0A543G9M0_9PSEU</name>
<accession>A0A543G9M0</accession>
<evidence type="ECO:0000313" key="2">
    <source>
        <dbReference type="EMBL" id="TQM42777.1"/>
    </source>
</evidence>
<feature type="transmembrane region" description="Helical" evidence="1">
    <location>
        <begin position="87"/>
        <end position="106"/>
    </location>
</feature>